<dbReference type="AlphaFoldDB" id="A0A6B8M505"/>
<organism evidence="1 2">
    <name type="scientific">Methylocystis parvus</name>
    <dbReference type="NCBI Taxonomy" id="134"/>
    <lineage>
        <taxon>Bacteria</taxon>
        <taxon>Pseudomonadati</taxon>
        <taxon>Pseudomonadota</taxon>
        <taxon>Alphaproteobacteria</taxon>
        <taxon>Hyphomicrobiales</taxon>
        <taxon>Methylocystaceae</taxon>
        <taxon>Methylocystis</taxon>
    </lineage>
</organism>
<evidence type="ECO:0000313" key="1">
    <source>
        <dbReference type="EMBL" id="QGN00078.1"/>
    </source>
</evidence>
<keyword evidence="1" id="KW-0614">Plasmid</keyword>
<sequence>MTGAIAKKASNDARAQPMIVALRPSVATKFSSVRRYSTHLAFQSESAFSNMDRSYQFAAEQAPSCEAPVRRPH</sequence>
<reference evidence="1 2" key="1">
    <citation type="submission" date="2019-09" db="EMBL/GenBank/DDBJ databases">
        <title>Isolation and complete genome sequencing of Methylocystis species.</title>
        <authorList>
            <person name="Rumah B.L."/>
            <person name="Stead C.E."/>
            <person name="Stevens B.C."/>
            <person name="Minton N.P."/>
            <person name="Grosse-Honebrink A."/>
            <person name="Zhang Y."/>
        </authorList>
    </citation>
    <scope>NUCLEOTIDE SEQUENCE [LARGE SCALE GENOMIC DNA]</scope>
    <source>
        <strain evidence="1 2">BRCS2</strain>
        <plasmid evidence="1 2">unnamed2</plasmid>
    </source>
</reference>
<keyword evidence="2" id="KW-1185">Reference proteome</keyword>
<protein>
    <submittedName>
        <fullName evidence="1">Uncharacterized protein</fullName>
    </submittedName>
</protein>
<gene>
    <name evidence="1" type="ORF">F7D14_21075</name>
</gene>
<dbReference type="GeneID" id="42570961"/>
<accession>A0A6B8M505</accession>
<geneLocation type="plasmid" evidence="1">
    <name>unnamed2</name>
</geneLocation>
<dbReference type="KEGG" id="mpar:F7D14_21075"/>
<name>A0A6B8M505_9HYPH</name>
<dbReference type="EMBL" id="CP044333">
    <property type="protein sequence ID" value="QGN00078.1"/>
    <property type="molecule type" value="Genomic_DNA"/>
</dbReference>
<evidence type="ECO:0000313" key="2">
    <source>
        <dbReference type="Proteomes" id="UP000422569"/>
    </source>
</evidence>
<proteinExistence type="predicted"/>
<dbReference type="RefSeq" id="WP_016921334.1">
    <property type="nucleotide sequence ID" value="NZ_CP044333.1"/>
</dbReference>
<dbReference type="Proteomes" id="UP000422569">
    <property type="component" value="Plasmid unnamed2"/>
</dbReference>